<feature type="domain" description="DUF4185" evidence="2">
    <location>
        <begin position="60"/>
        <end position="370"/>
    </location>
</feature>
<protein>
    <recommendedName>
        <fullName evidence="2">DUF4185 domain-containing protein</fullName>
    </recommendedName>
</protein>
<evidence type="ECO:0000313" key="4">
    <source>
        <dbReference type="Proteomes" id="UP001239083"/>
    </source>
</evidence>
<feature type="chain" id="PRO_5045645611" description="DUF4185 domain-containing protein" evidence="1">
    <location>
        <begin position="29"/>
        <end position="376"/>
    </location>
</feature>
<dbReference type="Proteomes" id="UP001239083">
    <property type="component" value="Unassembled WGS sequence"/>
</dbReference>
<sequence>MATSEARRATVAGALAVAVLALPGCATTAPQLASQGDEPFVLRGVSNVEQLGQVTGAEAPGATDRWAVNHTDLGSMFEADGKVWFVFGDTFGERDPDFTGGGGSFWRSNTLGFTTDDDPSDGIAIEGMVLDDTSTAAEVLPSKKVDHDEMTVIPTHGFAANDAMYLHWMSVKHWGEPGEWEVNEAGLSKSSDGGQTWAPLDEPRWSGDSRFVQVSPFTVTEDGVERLYVWGVTHGRFGGVGLARVETAKVEASDAWEYFTGTDAAGGPQWSGDPDAATLVVDDTVGELSVVWNPYLERWIMSTLAEGRGIELREGVTPWGPWSEPHLMIAQSELPGPYAPYMLDRYTADGGRTIYFTLSVWDPYNVFWYRADLDRD</sequence>
<name>A0ABU0R774_9MICO</name>
<dbReference type="InterPro" id="IPR025442">
    <property type="entry name" value="DUF4185"/>
</dbReference>
<keyword evidence="1" id="KW-0732">Signal</keyword>
<comment type="caution">
    <text evidence="3">The sequence shown here is derived from an EMBL/GenBank/DDBJ whole genome shotgun (WGS) entry which is preliminary data.</text>
</comment>
<proteinExistence type="predicted"/>
<dbReference type="Pfam" id="PF13810">
    <property type="entry name" value="DUF4185"/>
    <property type="match status" value="1"/>
</dbReference>
<dbReference type="RefSeq" id="WP_307040761.1">
    <property type="nucleotide sequence ID" value="NZ_JAUSYY010000001.1"/>
</dbReference>
<keyword evidence="4" id="KW-1185">Reference proteome</keyword>
<accession>A0ABU0R774</accession>
<evidence type="ECO:0000256" key="1">
    <source>
        <dbReference type="SAM" id="SignalP"/>
    </source>
</evidence>
<organism evidence="3 4">
    <name type="scientific">Agromyces ramosus</name>
    <dbReference type="NCBI Taxonomy" id="33879"/>
    <lineage>
        <taxon>Bacteria</taxon>
        <taxon>Bacillati</taxon>
        <taxon>Actinomycetota</taxon>
        <taxon>Actinomycetes</taxon>
        <taxon>Micrococcales</taxon>
        <taxon>Microbacteriaceae</taxon>
        <taxon>Agromyces</taxon>
    </lineage>
</organism>
<dbReference type="EMBL" id="JAUSYY010000001">
    <property type="protein sequence ID" value="MDQ0893930.1"/>
    <property type="molecule type" value="Genomic_DNA"/>
</dbReference>
<gene>
    <name evidence="3" type="ORF">QFZ26_001485</name>
</gene>
<feature type="signal peptide" evidence="1">
    <location>
        <begin position="1"/>
        <end position="28"/>
    </location>
</feature>
<reference evidence="3 4" key="1">
    <citation type="submission" date="2023-07" db="EMBL/GenBank/DDBJ databases">
        <title>Comparative genomics of wheat-associated soil bacteria to identify genetic determinants of phenazine resistance.</title>
        <authorList>
            <person name="Mouncey N."/>
        </authorList>
    </citation>
    <scope>NUCLEOTIDE SEQUENCE [LARGE SCALE GENOMIC DNA]</scope>
    <source>
        <strain evidence="3 4">V3I3</strain>
    </source>
</reference>
<evidence type="ECO:0000259" key="2">
    <source>
        <dbReference type="Pfam" id="PF13810"/>
    </source>
</evidence>
<evidence type="ECO:0000313" key="3">
    <source>
        <dbReference type="EMBL" id="MDQ0893930.1"/>
    </source>
</evidence>